<dbReference type="OrthoDB" id="9757917at2"/>
<dbReference type="Pfam" id="PF13195">
    <property type="entry name" value="DUF4011"/>
    <property type="match status" value="1"/>
</dbReference>
<evidence type="ECO:0000259" key="5">
    <source>
        <dbReference type="Pfam" id="PF18741"/>
    </source>
</evidence>
<dbReference type="RefSeq" id="WP_155711786.1">
    <property type="nucleotide sequence ID" value="NZ_BMWU01000055.1"/>
</dbReference>
<reference evidence="6 7" key="1">
    <citation type="submission" date="2019-11" db="EMBL/GenBank/DDBJ databases">
        <title>Draft Genome Sequences of Six Type Strains of the Genus Massilia.</title>
        <authorList>
            <person name="Miess H."/>
            <person name="Frediansyah A."/>
            <person name="Goeker M."/>
            <person name="Gross H."/>
        </authorList>
    </citation>
    <scope>NUCLEOTIDE SEQUENCE [LARGE SCALE GENOMIC DNA]</scope>
    <source>
        <strain evidence="6 7">DSM 17513</strain>
    </source>
</reference>
<keyword evidence="7" id="KW-1185">Reference proteome</keyword>
<dbReference type="PANTHER" id="PTHR10887">
    <property type="entry name" value="DNA2/NAM7 HELICASE FAMILY"/>
    <property type="match status" value="1"/>
</dbReference>
<feature type="compositionally biased region" description="Low complexity" evidence="1">
    <location>
        <begin position="1760"/>
        <end position="1769"/>
    </location>
</feature>
<proteinExistence type="predicted"/>
<dbReference type="Pfam" id="PF11784">
    <property type="entry name" value="DUF3320"/>
    <property type="match status" value="1"/>
</dbReference>
<dbReference type="InterPro" id="IPR045055">
    <property type="entry name" value="DNA2/NAM7-like"/>
</dbReference>
<dbReference type="FunFam" id="3.40.960.10:FF:000002">
    <property type="entry name" value="DNA helicase related protein"/>
    <property type="match status" value="1"/>
</dbReference>
<feature type="domain" description="Restriction endonuclease type II-like" evidence="5">
    <location>
        <begin position="1648"/>
        <end position="1745"/>
    </location>
</feature>
<dbReference type="CDD" id="cd18808">
    <property type="entry name" value="SF1_C_Upf1"/>
    <property type="match status" value="1"/>
</dbReference>
<evidence type="ECO:0000313" key="7">
    <source>
        <dbReference type="Proteomes" id="UP000431684"/>
    </source>
</evidence>
<dbReference type="InterPro" id="IPR025103">
    <property type="entry name" value="DUF4011"/>
</dbReference>
<sequence length="2003" mass="217797">MTPDLAAAPDITLLPLPLAVEFTADAVTGYAAMQNDVPVVRAITLVNTGDTALANVDIAIACRPAFATGRQLRFERLEPGERRTIAPVDLAPDHAWLGNLDEAERAAVTLTAIADGHAAIEAAHGVEVLAYDQWAGTRALPELLAAFCMPNSRVVDHLVAAASALLREAPGAPSMNGYQSRNREKVWQQVSALHGAVLAQDLHYANPPASFGTDGQKIRTPERIVDTKLATCLDLAMLFASCLEQAGLHPVVLLKEAHAWVGVWLVDTCFSTALVDDAQSVRKRVRSGELMVFETTGVTGGANHGGRPSLRLACAAGEERLADEAAFLCAIDIRRARELHIRPLPSHAAPAVPDLPVDTGAPAIEAMPPLPPLDPALLPTAEPAAETPEGRLARWKGRLLDLTLRNRLLNFKPSKTTLRVICPDPGALEDTLAEGKDFRLRAAPVLMAGADPREAAAFAARTGQTPLDALAADALGRNEIVVDVAEDALDARLLEIFRAAGTSLEEGGANTLYLVFGLLQWQEEPHAEASYLAPILLVPVTLTRQSVRSGFRLVRHDDEALINPTLVQKLAQDFSLKLPAFDVLPHDDKGIDVAGILQSFRLHVGELKGWEVREQVHLGIFSFTKYLMWKDLQDRHRQLQENPVVAQLVEHPGEAFARGDLGFDPRTLDRSHRPDELFAPLLSDSSQLRAICVAESGTNLVIEGPPGTGKSQTITNLIAHLLATGKTVLFVSEKMAALEVVHRRLESIGLGAFCLELHSSKGRKADVIRQLGIALDAAGTRTVREWELEATRLATLRAGLNDVAVALHRLHPNDLTIYEAIGTCIEHAGERPAPFAWPDPDAHGRTELEAWRETSRQVGALASQLTTLAGHALARIGTAAWSPSWEQDLLDSAGALAARTETLGKAGTAPMQLLGAVPEGLSLGDLAAFDRLAEALLAAPRVPAGVARVAHEEATRARLATLREHGAARNAAWNALGGVYADDAAQLSAATLRREWVAAHTAWWPKSWFAKRELQNRLAAYRTDRQRPAEGDVPVLLEALVKVNEEDRSLAEMSAEAGALLQHEFAAHRTDWEAVARAERWARDYSDAVMRLAGGDAALAASLRANLLPYVTDNRALLAPDAPAGAALVAWRDAWREFGAQLRTTSNLGGCGDMLGLDPAAEGALARIAEILRGWQQHARQLRPWCLWQGVRARAVAGGLQGVVAALEAGAVPLARVPDFFEYSYRNWWVRKAIDREPVLCAFSSADHERRIREFRQADERFQLLTQQYVAASLAARIPAAAAQATGSDSELGRLRRELQKQRRHMPIRQLIAGMPTLLPRLKPCLLMSPLSVAQYLDAAHAQFDVVIFDEASQIPVWDAVGAIARGRQLVCVGDPKQLPPTSFFSRADDGEDSDTDAEVEDLESILDECLGIGLPQLTLNWHYRSRHESLIAFSNTTYYGNALVTFPSPVTEDTAVRFQHVPGAYDRGGSKTNRAEADAIVAAIEQHYLDPARRRHTLGVVTFNGAQQNLIERLLEDRRRASPALDAAIALPAREALFIKNLENVQGDERDIILFSITYGPDAQGRTSLNFGPLNLEGGHRRLNVAISRARQAVVIFSTLLPEQIDLSRVRASGVRDLKNYLEFAIRGPRALAGRATAAGVDVASAFERQVAVALRERGWTVHSRVGVSGYRVDLGVVDPRAPGRYLLGIECDGPSYHSGATARDRDRLRQHVLEGLGWNLFRLWSTDWWLDAEEPMTRLLARLDALQSEQEQQESAEPEPAAQEALSPPGPPREDRAPAMTPEADAQVDPEAVPEQNPVPAQPGVSTLYLPVVLPKGDPERFYEPAAVPELRHQLNRIIHEEGPVAQSALFRRVIRAWGLARTGSRIEKHLAALLPSPVRTSRENGAEDGAEGRVFYWPEHLDPATWSQYRLPGADPDGKRAIDEVALEELGNIALYVLEQQGGTTQAGLARAVCRLLGMARASAEAEERIGRALGHGRVAGLVTVADGVVGSIPNQRFVE</sequence>
<dbReference type="EMBL" id="WNWM01000002">
    <property type="protein sequence ID" value="MUI16195.1"/>
    <property type="molecule type" value="Genomic_DNA"/>
</dbReference>
<dbReference type="Gene3D" id="3.40.960.10">
    <property type="entry name" value="VSR Endonuclease"/>
    <property type="match status" value="1"/>
</dbReference>
<feature type="domain" description="DNA2/NAM7 helicase helicase" evidence="3">
    <location>
        <begin position="1331"/>
        <end position="1383"/>
    </location>
</feature>
<dbReference type="Pfam" id="PF18741">
    <property type="entry name" value="MTES_1575"/>
    <property type="match status" value="1"/>
</dbReference>
<evidence type="ECO:0000259" key="3">
    <source>
        <dbReference type="Pfam" id="PF13086"/>
    </source>
</evidence>
<evidence type="ECO:0000256" key="1">
    <source>
        <dbReference type="SAM" id="MobiDB-lite"/>
    </source>
</evidence>
<feature type="domain" description="DNA2/NAM7 helicase-like C-terminal" evidence="4">
    <location>
        <begin position="1416"/>
        <end position="1598"/>
    </location>
</feature>
<feature type="region of interest" description="Disordered" evidence="1">
    <location>
        <begin position="1749"/>
        <end position="1804"/>
    </location>
</feature>
<dbReference type="Proteomes" id="UP000431684">
    <property type="component" value="Unassembled WGS sequence"/>
</dbReference>
<dbReference type="InterPro" id="IPR027417">
    <property type="entry name" value="P-loop_NTPase"/>
</dbReference>
<feature type="domain" description="DUF3320" evidence="2">
    <location>
        <begin position="1823"/>
        <end position="1870"/>
    </location>
</feature>
<protein>
    <submittedName>
        <fullName evidence="6">DUF3320 domain-containing protein</fullName>
    </submittedName>
</protein>
<dbReference type="InterPro" id="IPR047187">
    <property type="entry name" value="SF1_C_Upf1"/>
</dbReference>
<dbReference type="InterPro" id="IPR011335">
    <property type="entry name" value="Restrct_endonuc-II-like"/>
</dbReference>
<dbReference type="InterPro" id="IPR049468">
    <property type="entry name" value="Restrct_endonuc-II-like_dom"/>
</dbReference>
<gene>
    <name evidence="6" type="ORF">GJV26_27600</name>
</gene>
<comment type="caution">
    <text evidence="6">The sequence shown here is derived from an EMBL/GenBank/DDBJ whole genome shotgun (WGS) entry which is preliminary data.</text>
</comment>
<organism evidence="6 7">
    <name type="scientific">Pseudoduganella dura</name>
    <dbReference type="NCBI Taxonomy" id="321982"/>
    <lineage>
        <taxon>Bacteria</taxon>
        <taxon>Pseudomonadati</taxon>
        <taxon>Pseudomonadota</taxon>
        <taxon>Betaproteobacteria</taxon>
        <taxon>Burkholderiales</taxon>
        <taxon>Oxalobacteraceae</taxon>
        <taxon>Telluria group</taxon>
        <taxon>Pseudoduganella</taxon>
    </lineage>
</organism>
<dbReference type="InterPro" id="IPR021754">
    <property type="entry name" value="DUF3320"/>
</dbReference>
<name>A0A6I3XWR9_9BURK</name>
<dbReference type="SUPFAM" id="SSF52540">
    <property type="entry name" value="P-loop containing nucleoside triphosphate hydrolases"/>
    <property type="match status" value="1"/>
</dbReference>
<dbReference type="FunFam" id="3.40.50.300:FF:002063">
    <property type="entry name" value="DNA helicase related protein"/>
    <property type="match status" value="1"/>
</dbReference>
<dbReference type="Pfam" id="PF13086">
    <property type="entry name" value="AAA_11"/>
    <property type="match status" value="1"/>
</dbReference>
<evidence type="ECO:0000259" key="2">
    <source>
        <dbReference type="Pfam" id="PF11784"/>
    </source>
</evidence>
<accession>A0A6I3XWR9</accession>
<evidence type="ECO:0000313" key="6">
    <source>
        <dbReference type="EMBL" id="MUI16195.1"/>
    </source>
</evidence>
<dbReference type="InterPro" id="IPR041679">
    <property type="entry name" value="DNA2/NAM7-like_C"/>
</dbReference>
<dbReference type="Gene3D" id="3.40.50.300">
    <property type="entry name" value="P-loop containing nucleotide triphosphate hydrolases"/>
    <property type="match status" value="3"/>
</dbReference>
<dbReference type="PANTHER" id="PTHR10887:SF495">
    <property type="entry name" value="HELICASE SENATAXIN ISOFORM X1-RELATED"/>
    <property type="match status" value="1"/>
</dbReference>
<dbReference type="Pfam" id="PF13087">
    <property type="entry name" value="AAA_12"/>
    <property type="match status" value="1"/>
</dbReference>
<evidence type="ECO:0000259" key="4">
    <source>
        <dbReference type="Pfam" id="PF13087"/>
    </source>
</evidence>
<dbReference type="GO" id="GO:0004386">
    <property type="term" value="F:helicase activity"/>
    <property type="evidence" value="ECO:0007669"/>
    <property type="project" value="InterPro"/>
</dbReference>
<dbReference type="InterPro" id="IPR041677">
    <property type="entry name" value="DNA2/NAM7_AAA_11"/>
</dbReference>
<dbReference type="CDD" id="cd18043">
    <property type="entry name" value="DEXXQc_SF1"/>
    <property type="match status" value="1"/>
</dbReference>
<dbReference type="SUPFAM" id="SSF52980">
    <property type="entry name" value="Restriction endonuclease-like"/>
    <property type="match status" value="1"/>
</dbReference>